<reference evidence="6" key="1">
    <citation type="journal article" date="2023" name="Mol. Phylogenet. Evol.">
        <title>Genome-scale phylogeny and comparative genomics of the fungal order Sordariales.</title>
        <authorList>
            <person name="Hensen N."/>
            <person name="Bonometti L."/>
            <person name="Westerberg I."/>
            <person name="Brannstrom I.O."/>
            <person name="Guillou S."/>
            <person name="Cros-Aarteil S."/>
            <person name="Calhoun S."/>
            <person name="Haridas S."/>
            <person name="Kuo A."/>
            <person name="Mondo S."/>
            <person name="Pangilinan J."/>
            <person name="Riley R."/>
            <person name="LaButti K."/>
            <person name="Andreopoulos B."/>
            <person name="Lipzen A."/>
            <person name="Chen C."/>
            <person name="Yan M."/>
            <person name="Daum C."/>
            <person name="Ng V."/>
            <person name="Clum A."/>
            <person name="Steindorff A."/>
            <person name="Ohm R.A."/>
            <person name="Martin F."/>
            <person name="Silar P."/>
            <person name="Natvig D.O."/>
            <person name="Lalanne C."/>
            <person name="Gautier V."/>
            <person name="Ament-Velasquez S.L."/>
            <person name="Kruys A."/>
            <person name="Hutchinson M.I."/>
            <person name="Powell A.J."/>
            <person name="Barry K."/>
            <person name="Miller A.N."/>
            <person name="Grigoriev I.V."/>
            <person name="Debuchy R."/>
            <person name="Gladieux P."/>
            <person name="Hiltunen Thoren M."/>
            <person name="Johannesson H."/>
        </authorList>
    </citation>
    <scope>NUCLEOTIDE SEQUENCE</scope>
    <source>
        <strain evidence="6">PSN243</strain>
    </source>
</reference>
<feature type="region of interest" description="Disordered" evidence="4">
    <location>
        <begin position="533"/>
        <end position="553"/>
    </location>
</feature>
<keyword evidence="2 3" id="KW-0378">Hydrolase</keyword>
<feature type="signal peptide" evidence="3">
    <location>
        <begin position="1"/>
        <end position="20"/>
    </location>
</feature>
<gene>
    <name evidence="6" type="ORF">QBC34DRAFT_466149</name>
</gene>
<evidence type="ECO:0000256" key="4">
    <source>
        <dbReference type="SAM" id="MobiDB-lite"/>
    </source>
</evidence>
<dbReference type="InterPro" id="IPR029058">
    <property type="entry name" value="AB_hydrolase_fold"/>
</dbReference>
<dbReference type="SUPFAM" id="SSF53474">
    <property type="entry name" value="alpha/beta-Hydrolases"/>
    <property type="match status" value="1"/>
</dbReference>
<organism evidence="6 7">
    <name type="scientific">Podospora aff. communis PSN243</name>
    <dbReference type="NCBI Taxonomy" id="3040156"/>
    <lineage>
        <taxon>Eukaryota</taxon>
        <taxon>Fungi</taxon>
        <taxon>Dikarya</taxon>
        <taxon>Ascomycota</taxon>
        <taxon>Pezizomycotina</taxon>
        <taxon>Sordariomycetes</taxon>
        <taxon>Sordariomycetidae</taxon>
        <taxon>Sordariales</taxon>
        <taxon>Podosporaceae</taxon>
        <taxon>Podospora</taxon>
    </lineage>
</organism>
<protein>
    <recommendedName>
        <fullName evidence="3">Carboxylic ester hydrolase</fullName>
        <ecNumber evidence="3">3.1.1.-</ecNumber>
    </recommendedName>
</protein>
<dbReference type="GO" id="GO:0016787">
    <property type="term" value="F:hydrolase activity"/>
    <property type="evidence" value="ECO:0007669"/>
    <property type="project" value="UniProtKB-KW"/>
</dbReference>
<dbReference type="EC" id="3.1.1.-" evidence="3"/>
<dbReference type="EMBL" id="MU865944">
    <property type="protein sequence ID" value="KAK4448281.1"/>
    <property type="molecule type" value="Genomic_DNA"/>
</dbReference>
<feature type="chain" id="PRO_5043093784" description="Carboxylic ester hydrolase" evidence="3">
    <location>
        <begin position="21"/>
        <end position="605"/>
    </location>
</feature>
<dbReference type="InterPro" id="IPR050309">
    <property type="entry name" value="Type-B_Carboxylest/Lipase"/>
</dbReference>
<dbReference type="PANTHER" id="PTHR11559">
    <property type="entry name" value="CARBOXYLESTERASE"/>
    <property type="match status" value="1"/>
</dbReference>
<keyword evidence="7" id="KW-1185">Reference proteome</keyword>
<evidence type="ECO:0000256" key="2">
    <source>
        <dbReference type="ARBA" id="ARBA00022801"/>
    </source>
</evidence>
<evidence type="ECO:0000313" key="6">
    <source>
        <dbReference type="EMBL" id="KAK4448281.1"/>
    </source>
</evidence>
<evidence type="ECO:0000256" key="1">
    <source>
        <dbReference type="ARBA" id="ARBA00005964"/>
    </source>
</evidence>
<proteinExistence type="inferred from homology"/>
<reference evidence="6" key="2">
    <citation type="submission" date="2023-05" db="EMBL/GenBank/DDBJ databases">
        <authorList>
            <consortium name="Lawrence Berkeley National Laboratory"/>
            <person name="Steindorff A."/>
            <person name="Hensen N."/>
            <person name="Bonometti L."/>
            <person name="Westerberg I."/>
            <person name="Brannstrom I.O."/>
            <person name="Guillou S."/>
            <person name="Cros-Aarteil S."/>
            <person name="Calhoun S."/>
            <person name="Haridas S."/>
            <person name="Kuo A."/>
            <person name="Mondo S."/>
            <person name="Pangilinan J."/>
            <person name="Riley R."/>
            <person name="Labutti K."/>
            <person name="Andreopoulos B."/>
            <person name="Lipzen A."/>
            <person name="Chen C."/>
            <person name="Yanf M."/>
            <person name="Daum C."/>
            <person name="Ng V."/>
            <person name="Clum A."/>
            <person name="Ohm R."/>
            <person name="Martin F."/>
            <person name="Silar P."/>
            <person name="Natvig D."/>
            <person name="Lalanne C."/>
            <person name="Gautier V."/>
            <person name="Ament-Velasquez S.L."/>
            <person name="Kruys A."/>
            <person name="Hutchinson M.I."/>
            <person name="Powell A.J."/>
            <person name="Barry K."/>
            <person name="Miller A.N."/>
            <person name="Grigoriev I.V."/>
            <person name="Debuchy R."/>
            <person name="Gladieux P."/>
            <person name="Thoren M.H."/>
            <person name="Johannesson H."/>
        </authorList>
    </citation>
    <scope>NUCLEOTIDE SEQUENCE</scope>
    <source>
        <strain evidence="6">PSN243</strain>
    </source>
</reference>
<dbReference type="Pfam" id="PF00135">
    <property type="entry name" value="COesterase"/>
    <property type="match status" value="1"/>
</dbReference>
<comment type="similarity">
    <text evidence="1 3">Belongs to the type-B carboxylesterase/lipase family.</text>
</comment>
<keyword evidence="3" id="KW-0732">Signal</keyword>
<name>A0AAV9GNP3_9PEZI</name>
<evidence type="ECO:0000256" key="3">
    <source>
        <dbReference type="RuleBase" id="RU361235"/>
    </source>
</evidence>
<dbReference type="PROSITE" id="PS00122">
    <property type="entry name" value="CARBOXYLESTERASE_B_1"/>
    <property type="match status" value="1"/>
</dbReference>
<accession>A0AAV9GNP3</accession>
<feature type="domain" description="Carboxylesterase type B" evidence="5">
    <location>
        <begin position="47"/>
        <end position="561"/>
    </location>
</feature>
<evidence type="ECO:0000313" key="7">
    <source>
        <dbReference type="Proteomes" id="UP001321760"/>
    </source>
</evidence>
<dbReference type="InterPro" id="IPR002018">
    <property type="entry name" value="CarbesteraseB"/>
</dbReference>
<sequence>MQISKTFLAGWLVLVSSVTATSGSARRGHLHEERDAACGTTPPTVTVLNGTYAGVCNAHYKQDFFLGIPYAQKPVRFTVAEPLNSTWNGTRDATAYGPHCVGFGPDMIGYEMSEDCLHINVIRPAGVDPSAQLPVAVWIHGGGLTMGGSADKRYNLTFIVERSVEVGTPIIAVSFNYRMATFGFLSGEEVQAAGATNLGFRDQRHALRWIQENIAAFGGAPDKVTLWGESAGAISINAQLFAYHGRDDHLFRAAVAQSGFGGALMRFPGGLNNTAIPSAAYARLLAATSCTDLPCLRALPLSTLIPILSNRTLDVAIWLPALDGDFIADYPSNQLRLGHFPRIPILAGQNTDEGASFGANRSATNTPLNTPAELADAVARILFGTSHPNLPTLSRELLTLYPDIQAIGIPAISPEFPLLTPSTPELPLLGLQYRRSCAIFGDWMQSYQLRRGVTAWSNYNVPAYNYRFDITNVGVPGYLGAAHFQEIPYTFYNLDGVGYARNPFDGAPAGHVRVAREMADAWVRFFVGMDPNPSLGPSGKGKGKGKGTGEEEGEMVEWPRYDAAEGGGVGRNLVFDAAGSWVEWDSWRAEGIQWMIENSLEGFGS</sequence>
<comment type="caution">
    <text evidence="6">The sequence shown here is derived from an EMBL/GenBank/DDBJ whole genome shotgun (WGS) entry which is preliminary data.</text>
</comment>
<dbReference type="Gene3D" id="3.40.50.1820">
    <property type="entry name" value="alpha/beta hydrolase"/>
    <property type="match status" value="1"/>
</dbReference>
<dbReference type="InterPro" id="IPR019826">
    <property type="entry name" value="Carboxylesterase_B_AS"/>
</dbReference>
<dbReference type="AlphaFoldDB" id="A0AAV9GNP3"/>
<dbReference type="Proteomes" id="UP001321760">
    <property type="component" value="Unassembled WGS sequence"/>
</dbReference>
<evidence type="ECO:0000259" key="5">
    <source>
        <dbReference type="Pfam" id="PF00135"/>
    </source>
</evidence>